<feature type="transmembrane region" description="Helical" evidence="17">
    <location>
        <begin position="259"/>
        <end position="276"/>
    </location>
</feature>
<feature type="transmembrane region" description="Helical" evidence="17">
    <location>
        <begin position="118"/>
        <end position="139"/>
    </location>
</feature>
<evidence type="ECO:0000256" key="14">
    <source>
        <dbReference type="ARBA" id="ARBA00032707"/>
    </source>
</evidence>
<name>A0A9D1DIH8_9FIRM</name>
<evidence type="ECO:0000256" key="9">
    <source>
        <dbReference type="ARBA" id="ARBA00022984"/>
    </source>
</evidence>
<keyword evidence="7 17" id="KW-0378">Hydrolase</keyword>
<dbReference type="GO" id="GO:0050380">
    <property type="term" value="F:undecaprenyl-diphosphatase activity"/>
    <property type="evidence" value="ECO:0007669"/>
    <property type="project" value="UniProtKB-UniRule"/>
</dbReference>
<evidence type="ECO:0000256" key="10">
    <source>
        <dbReference type="ARBA" id="ARBA00022989"/>
    </source>
</evidence>
<evidence type="ECO:0000313" key="19">
    <source>
        <dbReference type="Proteomes" id="UP000824239"/>
    </source>
</evidence>
<evidence type="ECO:0000256" key="3">
    <source>
        <dbReference type="ARBA" id="ARBA00012374"/>
    </source>
</evidence>
<evidence type="ECO:0000256" key="7">
    <source>
        <dbReference type="ARBA" id="ARBA00022801"/>
    </source>
</evidence>
<organism evidence="18 19">
    <name type="scientific">Candidatus Avoscillospira avicola</name>
    <dbReference type="NCBI Taxonomy" id="2840706"/>
    <lineage>
        <taxon>Bacteria</taxon>
        <taxon>Bacillati</taxon>
        <taxon>Bacillota</taxon>
        <taxon>Clostridia</taxon>
        <taxon>Eubacteriales</taxon>
        <taxon>Oscillospiraceae</taxon>
        <taxon>Oscillospiraceae incertae sedis</taxon>
        <taxon>Candidatus Avoscillospira</taxon>
    </lineage>
</organism>
<protein>
    <recommendedName>
        <fullName evidence="4 17">Undecaprenyl-diphosphatase</fullName>
        <ecNumber evidence="3 17">3.6.1.27</ecNumber>
    </recommendedName>
    <alternativeName>
        <fullName evidence="15 17">Bacitracin resistance protein</fullName>
    </alternativeName>
    <alternativeName>
        <fullName evidence="14 17">Undecaprenyl pyrophosphate phosphatase</fullName>
    </alternativeName>
</protein>
<keyword evidence="5 17" id="KW-1003">Cell membrane</keyword>
<dbReference type="PANTHER" id="PTHR30622">
    <property type="entry name" value="UNDECAPRENYL-DIPHOSPHATASE"/>
    <property type="match status" value="1"/>
</dbReference>
<dbReference type="GO" id="GO:0008360">
    <property type="term" value="P:regulation of cell shape"/>
    <property type="evidence" value="ECO:0007669"/>
    <property type="project" value="UniProtKB-KW"/>
</dbReference>
<feature type="transmembrane region" description="Helical" evidence="17">
    <location>
        <begin position="226"/>
        <end position="247"/>
    </location>
</feature>
<accession>A0A9D1DIH8</accession>
<evidence type="ECO:0000256" key="1">
    <source>
        <dbReference type="ARBA" id="ARBA00004651"/>
    </source>
</evidence>
<feature type="transmembrane region" description="Helical" evidence="17">
    <location>
        <begin position="95"/>
        <end position="112"/>
    </location>
</feature>
<keyword evidence="8 17" id="KW-0133">Cell shape</keyword>
<comment type="similarity">
    <text evidence="2 17">Belongs to the UppP family.</text>
</comment>
<comment type="function">
    <text evidence="17">Catalyzes the dephosphorylation of undecaprenyl diphosphate (UPP). Confers resistance to bacitracin.</text>
</comment>
<keyword evidence="12 17" id="KW-0046">Antibiotic resistance</keyword>
<dbReference type="AlphaFoldDB" id="A0A9D1DIH8"/>
<dbReference type="Proteomes" id="UP000824239">
    <property type="component" value="Unassembled WGS sequence"/>
</dbReference>
<keyword evidence="11 17" id="KW-0472">Membrane</keyword>
<dbReference type="EC" id="3.6.1.27" evidence="3 17"/>
<evidence type="ECO:0000256" key="11">
    <source>
        <dbReference type="ARBA" id="ARBA00023136"/>
    </source>
</evidence>
<evidence type="ECO:0000256" key="17">
    <source>
        <dbReference type="HAMAP-Rule" id="MF_01006"/>
    </source>
</evidence>
<evidence type="ECO:0000256" key="2">
    <source>
        <dbReference type="ARBA" id="ARBA00010621"/>
    </source>
</evidence>
<dbReference type="InterPro" id="IPR003824">
    <property type="entry name" value="UppP"/>
</dbReference>
<proteinExistence type="inferred from homology"/>
<dbReference type="GO" id="GO:0009252">
    <property type="term" value="P:peptidoglycan biosynthetic process"/>
    <property type="evidence" value="ECO:0007669"/>
    <property type="project" value="UniProtKB-KW"/>
</dbReference>
<evidence type="ECO:0000256" key="5">
    <source>
        <dbReference type="ARBA" id="ARBA00022475"/>
    </source>
</evidence>
<gene>
    <name evidence="17" type="primary">uppP</name>
    <name evidence="18" type="ORF">IAA53_08075</name>
</gene>
<evidence type="ECO:0000256" key="12">
    <source>
        <dbReference type="ARBA" id="ARBA00023251"/>
    </source>
</evidence>
<comment type="caution">
    <text evidence="18">The sequence shown here is derived from an EMBL/GenBank/DDBJ whole genome shotgun (WGS) entry which is preliminary data.</text>
</comment>
<reference evidence="18" key="1">
    <citation type="submission" date="2020-10" db="EMBL/GenBank/DDBJ databases">
        <authorList>
            <person name="Gilroy R."/>
        </authorList>
    </citation>
    <scope>NUCLEOTIDE SEQUENCE</scope>
    <source>
        <strain evidence="18">ChiBcec15-4380</strain>
    </source>
</reference>
<reference evidence="18" key="2">
    <citation type="journal article" date="2021" name="PeerJ">
        <title>Extensive microbial diversity within the chicken gut microbiome revealed by metagenomics and culture.</title>
        <authorList>
            <person name="Gilroy R."/>
            <person name="Ravi A."/>
            <person name="Getino M."/>
            <person name="Pursley I."/>
            <person name="Horton D.L."/>
            <person name="Alikhan N.F."/>
            <person name="Baker D."/>
            <person name="Gharbi K."/>
            <person name="Hall N."/>
            <person name="Watson M."/>
            <person name="Adriaenssens E.M."/>
            <person name="Foster-Nyarko E."/>
            <person name="Jarju S."/>
            <person name="Secka A."/>
            <person name="Antonio M."/>
            <person name="Oren A."/>
            <person name="Chaudhuri R.R."/>
            <person name="La Ragione R."/>
            <person name="Hildebrand F."/>
            <person name="Pallen M.J."/>
        </authorList>
    </citation>
    <scope>NUCLEOTIDE SEQUENCE</scope>
    <source>
        <strain evidence="18">ChiBcec15-4380</strain>
    </source>
</reference>
<comment type="miscellaneous">
    <text evidence="17">Bacitracin is thought to be involved in the inhibition of peptidoglycan synthesis by sequestering undecaprenyl diphosphate, thereby reducing the pool of lipid carrier available.</text>
</comment>
<comment type="subcellular location">
    <subcellularLocation>
        <location evidence="1 17">Cell membrane</location>
        <topology evidence="1 17">Multi-pass membrane protein</topology>
    </subcellularLocation>
</comment>
<evidence type="ECO:0000256" key="8">
    <source>
        <dbReference type="ARBA" id="ARBA00022960"/>
    </source>
</evidence>
<dbReference type="Pfam" id="PF02673">
    <property type="entry name" value="BacA"/>
    <property type="match status" value="1"/>
</dbReference>
<evidence type="ECO:0000256" key="16">
    <source>
        <dbReference type="ARBA" id="ARBA00047594"/>
    </source>
</evidence>
<sequence>MTYISAIFLGLIQGLAEFLPISSSGHLAFFQEVVAVLDAGEESLFFDVLLHLGTLVAVFVAYRAEIKSLILEFFTMVGVRKLPQGQKPDRLSRRMILFIILGTLPLFAVLPVKDFVEGLYSNPMFIGCAFLGTGLILFLSDRLSRGNKDVKNASILDVLLVGCGQALATVPGISRSGTTISVGLARGFSREFAVKYSFLLSIPAVLGANILSLIDAVGEGIDWSRMPMYLAGVATAMISGYLAIRLLKYISRKSSFGGFAYYCWGIGLVTLILSLVK</sequence>
<dbReference type="GO" id="GO:0071555">
    <property type="term" value="P:cell wall organization"/>
    <property type="evidence" value="ECO:0007669"/>
    <property type="project" value="UniProtKB-KW"/>
</dbReference>
<keyword evidence="6 17" id="KW-0812">Transmembrane</keyword>
<evidence type="ECO:0000313" key="18">
    <source>
        <dbReference type="EMBL" id="HIR51229.1"/>
    </source>
</evidence>
<dbReference type="GO" id="GO:0046677">
    <property type="term" value="P:response to antibiotic"/>
    <property type="evidence" value="ECO:0007669"/>
    <property type="project" value="UniProtKB-UniRule"/>
</dbReference>
<evidence type="ECO:0000256" key="13">
    <source>
        <dbReference type="ARBA" id="ARBA00023316"/>
    </source>
</evidence>
<comment type="catalytic activity">
    <reaction evidence="16 17">
        <text>di-trans,octa-cis-undecaprenyl diphosphate + H2O = di-trans,octa-cis-undecaprenyl phosphate + phosphate + H(+)</text>
        <dbReference type="Rhea" id="RHEA:28094"/>
        <dbReference type="ChEBI" id="CHEBI:15377"/>
        <dbReference type="ChEBI" id="CHEBI:15378"/>
        <dbReference type="ChEBI" id="CHEBI:43474"/>
        <dbReference type="ChEBI" id="CHEBI:58405"/>
        <dbReference type="ChEBI" id="CHEBI:60392"/>
        <dbReference type="EC" id="3.6.1.27"/>
    </reaction>
</comment>
<dbReference type="GO" id="GO:0005886">
    <property type="term" value="C:plasma membrane"/>
    <property type="evidence" value="ECO:0007669"/>
    <property type="project" value="UniProtKB-SubCell"/>
</dbReference>
<dbReference type="EMBL" id="DVHE01000060">
    <property type="protein sequence ID" value="HIR51229.1"/>
    <property type="molecule type" value="Genomic_DNA"/>
</dbReference>
<keyword evidence="9 17" id="KW-0573">Peptidoglycan synthesis</keyword>
<evidence type="ECO:0000256" key="4">
    <source>
        <dbReference type="ARBA" id="ARBA00021581"/>
    </source>
</evidence>
<dbReference type="PANTHER" id="PTHR30622:SF4">
    <property type="entry name" value="UNDECAPRENYL-DIPHOSPHATASE"/>
    <property type="match status" value="1"/>
</dbReference>
<keyword evidence="13 17" id="KW-0961">Cell wall biogenesis/degradation</keyword>
<evidence type="ECO:0000256" key="6">
    <source>
        <dbReference type="ARBA" id="ARBA00022692"/>
    </source>
</evidence>
<keyword evidence="10 17" id="KW-1133">Transmembrane helix</keyword>
<evidence type="ECO:0000256" key="15">
    <source>
        <dbReference type="ARBA" id="ARBA00032932"/>
    </source>
</evidence>
<feature type="transmembrane region" description="Helical" evidence="17">
    <location>
        <begin position="44"/>
        <end position="62"/>
    </location>
</feature>
<feature type="transmembrane region" description="Helical" evidence="17">
    <location>
        <begin position="196"/>
        <end position="214"/>
    </location>
</feature>
<dbReference type="HAMAP" id="MF_01006">
    <property type="entry name" value="Undec_diphosphatase"/>
    <property type="match status" value="1"/>
</dbReference>